<dbReference type="EMBL" id="CAJZBQ010000024">
    <property type="protein sequence ID" value="CAG9319922.1"/>
    <property type="molecule type" value="Genomic_DNA"/>
</dbReference>
<feature type="domain" description="Large ribosomal subunit protein uL6 alpha-beta" evidence="4">
    <location>
        <begin position="14"/>
        <end position="86"/>
    </location>
</feature>
<dbReference type="PROSITE" id="PS00700">
    <property type="entry name" value="RIBOSOMAL_L6_2"/>
    <property type="match status" value="1"/>
</dbReference>
<dbReference type="GO" id="GO:0002181">
    <property type="term" value="P:cytoplasmic translation"/>
    <property type="evidence" value="ECO:0007669"/>
    <property type="project" value="TreeGrafter"/>
</dbReference>
<proteinExistence type="inferred from homology"/>
<keyword evidence="3" id="KW-0687">Ribonucleoprotein</keyword>
<evidence type="ECO:0000259" key="4">
    <source>
        <dbReference type="Pfam" id="PF00347"/>
    </source>
</evidence>
<dbReference type="InterPro" id="IPR036789">
    <property type="entry name" value="Ribosomal_uL6-like_a/b-dom_sf"/>
</dbReference>
<evidence type="ECO:0000256" key="2">
    <source>
        <dbReference type="ARBA" id="ARBA00022980"/>
    </source>
</evidence>
<keyword evidence="2" id="KW-0689">Ribosomal protein</keyword>
<evidence type="ECO:0000313" key="6">
    <source>
        <dbReference type="Proteomes" id="UP001162131"/>
    </source>
</evidence>
<dbReference type="Gene3D" id="3.90.930.12">
    <property type="entry name" value="Ribosomal protein L6, alpha-beta domain"/>
    <property type="match status" value="2"/>
</dbReference>
<dbReference type="PIRSF" id="PIRSF002162">
    <property type="entry name" value="Ribosomal_L6"/>
    <property type="match status" value="1"/>
</dbReference>
<protein>
    <recommendedName>
        <fullName evidence="4">Large ribosomal subunit protein uL6 alpha-beta domain-containing protein</fullName>
    </recommendedName>
</protein>
<dbReference type="Proteomes" id="UP001162131">
    <property type="component" value="Unassembled WGS sequence"/>
</dbReference>
<dbReference type="GO" id="GO:0019843">
    <property type="term" value="F:rRNA binding"/>
    <property type="evidence" value="ECO:0007669"/>
    <property type="project" value="InterPro"/>
</dbReference>
<organism evidence="5 6">
    <name type="scientific">Blepharisma stoltei</name>
    <dbReference type="NCBI Taxonomy" id="1481888"/>
    <lineage>
        <taxon>Eukaryota</taxon>
        <taxon>Sar</taxon>
        <taxon>Alveolata</taxon>
        <taxon>Ciliophora</taxon>
        <taxon>Postciliodesmatophora</taxon>
        <taxon>Heterotrichea</taxon>
        <taxon>Heterotrichida</taxon>
        <taxon>Blepharismidae</taxon>
        <taxon>Blepharisma</taxon>
    </lineage>
</organism>
<evidence type="ECO:0000313" key="5">
    <source>
        <dbReference type="EMBL" id="CAG9319922.1"/>
    </source>
</evidence>
<dbReference type="Pfam" id="PF00347">
    <property type="entry name" value="Ribosomal_L6"/>
    <property type="match status" value="2"/>
</dbReference>
<comment type="similarity">
    <text evidence="1">Belongs to the universal ribosomal protein uL6 family.</text>
</comment>
<keyword evidence="6" id="KW-1185">Reference proteome</keyword>
<evidence type="ECO:0000256" key="3">
    <source>
        <dbReference type="ARBA" id="ARBA00023274"/>
    </source>
</evidence>
<accession>A0AAU9J6J5</accession>
<dbReference type="SUPFAM" id="SSF56053">
    <property type="entry name" value="Ribosomal protein L6"/>
    <property type="match status" value="2"/>
</dbReference>
<evidence type="ECO:0000256" key="1">
    <source>
        <dbReference type="ARBA" id="ARBA00009356"/>
    </source>
</evidence>
<gene>
    <name evidence="5" type="ORF">BSTOLATCC_MIC25166</name>
</gene>
<dbReference type="PANTHER" id="PTHR11655:SF16">
    <property type="entry name" value="60S RIBOSOMAL PROTEIN L9"/>
    <property type="match status" value="1"/>
</dbReference>
<dbReference type="FunFam" id="3.90.930.12:FF:000003">
    <property type="entry name" value="60S ribosomal protein L9"/>
    <property type="match status" value="1"/>
</dbReference>
<dbReference type="PANTHER" id="PTHR11655">
    <property type="entry name" value="60S/50S RIBOSOMAL PROTEIN L6/L9"/>
    <property type="match status" value="1"/>
</dbReference>
<comment type="caution">
    <text evidence="5">The sequence shown here is derived from an EMBL/GenBank/DDBJ whole genome shotgun (WGS) entry which is preliminary data.</text>
</comment>
<dbReference type="AlphaFoldDB" id="A0AAU9J6J5"/>
<sequence length="189" mass="21487">MKQIIKTEKLKVIDGVKITVKARKVTVEGPRGTLSRDFKHLALDIQVLDDGKLVKVDCWFADRKQAACVRSVLSAIENLMIGVVKGFEYHMRLVYAHFPINVHIPNDHKSIEIRNYIGERQVRRIAMLQGVLIEKSDAMKDELILKGNDLELVSMSAALIQQSCSVKNKDVRKFLDGIYVSERTNIVKE</sequence>
<feature type="domain" description="Large ribosomal subunit protein uL6 alpha-beta" evidence="4">
    <location>
        <begin position="98"/>
        <end position="177"/>
    </location>
</feature>
<dbReference type="InterPro" id="IPR000702">
    <property type="entry name" value="Ribosomal_uL6-like"/>
</dbReference>
<dbReference type="GO" id="GO:0003735">
    <property type="term" value="F:structural constituent of ribosome"/>
    <property type="evidence" value="ECO:0007669"/>
    <property type="project" value="InterPro"/>
</dbReference>
<dbReference type="GO" id="GO:0022625">
    <property type="term" value="C:cytosolic large ribosomal subunit"/>
    <property type="evidence" value="ECO:0007669"/>
    <property type="project" value="TreeGrafter"/>
</dbReference>
<name>A0AAU9J6J5_9CILI</name>
<dbReference type="InterPro" id="IPR002359">
    <property type="entry name" value="Ribosomal_uL6_CS2"/>
</dbReference>
<dbReference type="FunFam" id="3.90.930.12:FF:000004">
    <property type="entry name" value="60S ribosomal protein L9"/>
    <property type="match status" value="1"/>
</dbReference>
<reference evidence="5" key="1">
    <citation type="submission" date="2021-09" db="EMBL/GenBank/DDBJ databases">
        <authorList>
            <consortium name="AG Swart"/>
            <person name="Singh M."/>
            <person name="Singh A."/>
            <person name="Seah K."/>
            <person name="Emmerich C."/>
        </authorList>
    </citation>
    <scope>NUCLEOTIDE SEQUENCE</scope>
    <source>
        <strain evidence="5">ATCC30299</strain>
    </source>
</reference>
<dbReference type="InterPro" id="IPR020040">
    <property type="entry name" value="Ribosomal_uL6_a/b-dom"/>
</dbReference>